<dbReference type="EMBL" id="JN885993">
    <property type="protein sequence ID" value="AEX62205.1"/>
    <property type="molecule type" value="Genomic_DNA"/>
</dbReference>
<sequence length="13" mass="1590">KLEKKMRIDEDGK</sequence>
<feature type="non-terminal residue" evidence="1">
    <location>
        <position position="1"/>
    </location>
</feature>
<evidence type="ECO:0000313" key="1">
    <source>
        <dbReference type="EMBL" id="AEX62205.1"/>
    </source>
</evidence>
<accession>H2ECT2</accession>
<reference evidence="1" key="1">
    <citation type="submission" date="2011-10" db="EMBL/GenBank/DDBJ databases">
        <title>Provirophages and transpovirons: unique mobilome of giant viruses.</title>
        <authorList>
            <person name="Desnues C."/>
            <person name="LaScola B."/>
            <person name="Yutin N."/>
            <person name="Fournous G."/>
            <person name="Koonin E."/>
            <person name="Raoult D."/>
        </authorList>
    </citation>
    <scope>NUCLEOTIDE SEQUENCE</scope>
    <source>
        <strain evidence="1">Mv13-c7</strain>
    </source>
</reference>
<protein>
    <submittedName>
        <fullName evidence="1">Uncharacterized protein</fullName>
    </submittedName>
</protein>
<organism evidence="1">
    <name type="scientific">Megavirus courdo7</name>
    <dbReference type="NCBI Taxonomy" id="1128135"/>
    <lineage>
        <taxon>Viruses</taxon>
        <taxon>Varidnaviria</taxon>
        <taxon>Bamfordvirae</taxon>
        <taxon>Nucleocytoviricota</taxon>
        <taxon>Megaviricetes</taxon>
        <taxon>Imitervirales</taxon>
        <taxon>Mimiviridae</taxon>
        <taxon>Megamimivirinae</taxon>
        <taxon>Megavirus</taxon>
    </lineage>
</organism>
<proteinExistence type="predicted"/>
<name>H2ECT2_9VIRU</name>
<gene>
    <name evidence="1" type="ORF">c7_L1343</name>
</gene>